<sequence length="467" mass="50013">MGPREDEVLCMGKAPVHTPPLRGRPPCLETELLPGLTRPRPLRSTKPWVPHRSGLRTARASAPLGPPLRSLRLSELQLLPLPPLDSGRLPPHERGGAEAARRGDRSYRPHSRPHAAARRPQRGRASGPAPAVARPGCNQPREVWAPCVPFRSTPPTEEGQARPRSPPHRVQGPPPWRPEHFSSLGGCRGNGSQNAAETPRLLGVAVQRRAAFCAGSEPTRTEALREGAAPCPHRKCPIGTPCRRGESGLEDPRVRPFVPSEHPVPTALLRDCCSPATPRSRHRGGIPRQRGAGARRSEHSVPAYFQRGGGCHGYPRRRYVTAAGGAGRGAGWGVRPWCGVAAGDGEPGGGVCRAASSREQLPGSGCRRPPLARRRPAFSSGKRAAPAPSGRALALRVCRWACARDRWKRRGAARGVLGAGRPLLPRAPRRPASRHDPSLLRVPAASGGLSGSPVRRQRTRSAGERGA</sequence>
<dbReference type="OMA" id="WACARDR"/>
<feature type="region of interest" description="Disordered" evidence="1">
    <location>
        <begin position="419"/>
        <end position="467"/>
    </location>
</feature>
<feature type="compositionally biased region" description="Basic residues" evidence="1">
    <location>
        <begin position="108"/>
        <end position="122"/>
    </location>
</feature>
<reference evidence="2" key="1">
    <citation type="submission" date="2024-06" db="UniProtKB">
        <authorList>
            <consortium name="Ensembl"/>
        </authorList>
    </citation>
    <scope>IDENTIFICATION</scope>
</reference>
<name>M3Z6G1_MUSPF</name>
<dbReference type="AlphaFoldDB" id="M3Z6G1"/>
<proteinExistence type="predicted"/>
<feature type="compositionally biased region" description="Basic and acidic residues" evidence="1">
    <location>
        <begin position="90"/>
        <end position="107"/>
    </location>
</feature>
<accession>M3Z6G1</accession>
<evidence type="ECO:0000313" key="2">
    <source>
        <dbReference type="Ensembl" id="ENSMPUP00000019174.1"/>
    </source>
</evidence>
<feature type="region of interest" description="Disordered" evidence="1">
    <location>
        <begin position="81"/>
        <end position="195"/>
    </location>
</feature>
<feature type="region of interest" description="Disordered" evidence="1">
    <location>
        <begin position="275"/>
        <end position="299"/>
    </location>
</feature>
<evidence type="ECO:0000256" key="1">
    <source>
        <dbReference type="SAM" id="MobiDB-lite"/>
    </source>
</evidence>
<dbReference type="InParanoid" id="M3Z6G1"/>
<dbReference type="EMBL" id="AEYP01098832">
    <property type="status" value="NOT_ANNOTATED_CDS"/>
    <property type="molecule type" value="Genomic_DNA"/>
</dbReference>
<feature type="region of interest" description="Disordered" evidence="1">
    <location>
        <begin position="14"/>
        <end position="66"/>
    </location>
</feature>
<dbReference type="HOGENOM" id="CLU_585203_0_0_1"/>
<feature type="region of interest" description="Disordered" evidence="1">
    <location>
        <begin position="355"/>
        <end position="386"/>
    </location>
</feature>
<dbReference type="Ensembl" id="ENSMPUT00000019453.1">
    <property type="protein sequence ID" value="ENSMPUP00000019174.1"/>
    <property type="gene ID" value="ENSMPUG00000019301.1"/>
</dbReference>
<organism evidence="2">
    <name type="scientific">Mustela putorius furo</name>
    <name type="common">European domestic ferret</name>
    <name type="synonym">Mustela furo</name>
    <dbReference type="NCBI Taxonomy" id="9669"/>
    <lineage>
        <taxon>Eukaryota</taxon>
        <taxon>Metazoa</taxon>
        <taxon>Chordata</taxon>
        <taxon>Craniata</taxon>
        <taxon>Vertebrata</taxon>
        <taxon>Euteleostomi</taxon>
        <taxon>Mammalia</taxon>
        <taxon>Eutheria</taxon>
        <taxon>Laurasiatheria</taxon>
        <taxon>Carnivora</taxon>
        <taxon>Caniformia</taxon>
        <taxon>Musteloidea</taxon>
        <taxon>Mustelidae</taxon>
        <taxon>Mustelinae</taxon>
        <taxon>Mustela</taxon>
    </lineage>
</organism>
<protein>
    <submittedName>
        <fullName evidence="2">Uncharacterized protein</fullName>
    </submittedName>
</protein>